<gene>
    <name evidence="1" type="ORF">AVDCRST_MAG79-75</name>
</gene>
<sequence>AGRGRSGVPADPVPDRGRG</sequence>
<feature type="non-terminal residue" evidence="1">
    <location>
        <position position="19"/>
    </location>
</feature>
<protein>
    <submittedName>
        <fullName evidence="1">Uncharacterized protein</fullName>
    </submittedName>
</protein>
<organism evidence="1">
    <name type="scientific">uncultured Thermoleophilia bacterium</name>
    <dbReference type="NCBI Taxonomy" id="1497501"/>
    <lineage>
        <taxon>Bacteria</taxon>
        <taxon>Bacillati</taxon>
        <taxon>Actinomycetota</taxon>
        <taxon>Thermoleophilia</taxon>
        <taxon>environmental samples</taxon>
    </lineage>
</organism>
<feature type="non-terminal residue" evidence="1">
    <location>
        <position position="1"/>
    </location>
</feature>
<accession>A0A6J4TAV4</accession>
<dbReference type="AlphaFoldDB" id="A0A6J4TAV4"/>
<evidence type="ECO:0000313" key="1">
    <source>
        <dbReference type="EMBL" id="CAA9518888.1"/>
    </source>
</evidence>
<reference evidence="1" key="1">
    <citation type="submission" date="2020-02" db="EMBL/GenBank/DDBJ databases">
        <authorList>
            <person name="Meier V. D."/>
        </authorList>
    </citation>
    <scope>NUCLEOTIDE SEQUENCE</scope>
    <source>
        <strain evidence="1">AVDCRST_MAG79</strain>
    </source>
</reference>
<dbReference type="EMBL" id="CADCWC010000011">
    <property type="protein sequence ID" value="CAA9518888.1"/>
    <property type="molecule type" value="Genomic_DNA"/>
</dbReference>
<name>A0A6J4TAV4_9ACTN</name>
<proteinExistence type="predicted"/>